<reference evidence="8 9" key="1">
    <citation type="submission" date="2019-06" db="EMBL/GenBank/DDBJ databases">
        <title>Sequencing the genomes of 1000 actinobacteria strains.</title>
        <authorList>
            <person name="Klenk H.-P."/>
        </authorList>
    </citation>
    <scope>NUCLEOTIDE SEQUENCE [LARGE SCALE GENOMIC DNA]</scope>
    <source>
        <strain evidence="8 9">DSM 19560</strain>
    </source>
</reference>
<dbReference type="Gene3D" id="3.40.630.30">
    <property type="match status" value="1"/>
</dbReference>
<dbReference type="EMBL" id="VIVQ01000001">
    <property type="protein sequence ID" value="TWE13200.1"/>
    <property type="molecule type" value="Genomic_DNA"/>
</dbReference>
<dbReference type="AlphaFoldDB" id="A0A561EC63"/>
<dbReference type="RefSeq" id="WP_145227608.1">
    <property type="nucleotide sequence ID" value="NZ_VIVQ01000001.1"/>
</dbReference>
<dbReference type="GO" id="GO:0016747">
    <property type="term" value="F:acyltransferase activity, transferring groups other than amino-acyl groups"/>
    <property type="evidence" value="ECO:0007669"/>
    <property type="project" value="InterPro"/>
</dbReference>
<evidence type="ECO:0000313" key="8">
    <source>
        <dbReference type="EMBL" id="TWE13200.1"/>
    </source>
</evidence>
<comment type="caution">
    <text evidence="8">The sequence shown here is derived from an EMBL/GenBank/DDBJ whole genome shotgun (WGS) entry which is preliminary data.</text>
</comment>
<feature type="region of interest" description="Disordered" evidence="6">
    <location>
        <begin position="1"/>
        <end position="21"/>
    </location>
</feature>
<evidence type="ECO:0000256" key="5">
    <source>
        <dbReference type="ARBA" id="ARBA00049880"/>
    </source>
</evidence>
<keyword evidence="9" id="KW-1185">Reference proteome</keyword>
<protein>
    <submittedName>
        <fullName evidence="8">Acetyltransferase (GNAT) family protein</fullName>
    </submittedName>
</protein>
<evidence type="ECO:0000259" key="7">
    <source>
        <dbReference type="Pfam" id="PF13508"/>
    </source>
</evidence>
<evidence type="ECO:0000256" key="1">
    <source>
        <dbReference type="ARBA" id="ARBA00022491"/>
    </source>
</evidence>
<dbReference type="InterPro" id="IPR016181">
    <property type="entry name" value="Acyl_CoA_acyltransferase"/>
</dbReference>
<dbReference type="PANTHER" id="PTHR36449:SF1">
    <property type="entry name" value="ACETYLTRANSFERASE"/>
    <property type="match status" value="1"/>
</dbReference>
<dbReference type="SUPFAM" id="SSF55729">
    <property type="entry name" value="Acyl-CoA N-acyltransferases (Nat)"/>
    <property type="match status" value="1"/>
</dbReference>
<dbReference type="InterPro" id="IPR000182">
    <property type="entry name" value="GNAT_dom"/>
</dbReference>
<organism evidence="8 9">
    <name type="scientific">Rudaeicoccus suwonensis</name>
    <dbReference type="NCBI Taxonomy" id="657409"/>
    <lineage>
        <taxon>Bacteria</taxon>
        <taxon>Bacillati</taxon>
        <taxon>Actinomycetota</taxon>
        <taxon>Actinomycetes</taxon>
        <taxon>Micrococcales</taxon>
        <taxon>Dermacoccaceae</taxon>
        <taxon>Rudaeicoccus</taxon>
    </lineage>
</organism>
<comment type="catalytic activity">
    <reaction evidence="5">
        <text>glycyl-tRNA(Gly) + acetyl-CoA = N-acetylglycyl-tRNA(Gly) + CoA + H(+)</text>
        <dbReference type="Rhea" id="RHEA:81867"/>
        <dbReference type="Rhea" id="RHEA-COMP:9683"/>
        <dbReference type="Rhea" id="RHEA-COMP:19766"/>
        <dbReference type="ChEBI" id="CHEBI:15378"/>
        <dbReference type="ChEBI" id="CHEBI:57287"/>
        <dbReference type="ChEBI" id="CHEBI:57288"/>
        <dbReference type="ChEBI" id="CHEBI:78522"/>
        <dbReference type="ChEBI" id="CHEBI:232036"/>
    </reaction>
</comment>
<dbReference type="PANTHER" id="PTHR36449">
    <property type="entry name" value="ACETYLTRANSFERASE-RELATED"/>
    <property type="match status" value="1"/>
</dbReference>
<keyword evidence="2" id="KW-1277">Toxin-antitoxin system</keyword>
<keyword evidence="3 8" id="KW-0808">Transferase</keyword>
<keyword evidence="4" id="KW-0012">Acyltransferase</keyword>
<gene>
    <name evidence="8" type="ORF">BKA23_2029</name>
</gene>
<evidence type="ECO:0000313" key="9">
    <source>
        <dbReference type="Proteomes" id="UP000318297"/>
    </source>
</evidence>
<evidence type="ECO:0000256" key="6">
    <source>
        <dbReference type="SAM" id="MobiDB-lite"/>
    </source>
</evidence>
<keyword evidence="1" id="KW-0678">Repressor</keyword>
<sequence>MKPQQPRPIDATDAPSGFDSGEESLDRYLVTRALTNHLADLARCYVCIDADTDKIIGYYTLSAVAVEHAHLPGRVRRNAPNPVPAVLMGRLAVDTEAQASGLGRSLVRDAILSTLAAADRIGVRILLVHALPHQAATFYEALGFKQSPTDPLHLYLLLADARKSLSG</sequence>
<accession>A0A561EC63</accession>
<feature type="domain" description="N-acetyltransferase" evidence="7">
    <location>
        <begin position="43"/>
        <end position="146"/>
    </location>
</feature>
<name>A0A561EC63_9MICO</name>
<dbReference type="Proteomes" id="UP000318297">
    <property type="component" value="Unassembled WGS sequence"/>
</dbReference>
<dbReference type="OrthoDB" id="9799147at2"/>
<evidence type="ECO:0000256" key="2">
    <source>
        <dbReference type="ARBA" id="ARBA00022649"/>
    </source>
</evidence>
<evidence type="ECO:0000256" key="4">
    <source>
        <dbReference type="ARBA" id="ARBA00023315"/>
    </source>
</evidence>
<proteinExistence type="predicted"/>
<dbReference type="Pfam" id="PF13508">
    <property type="entry name" value="Acetyltransf_7"/>
    <property type="match status" value="1"/>
</dbReference>
<evidence type="ECO:0000256" key="3">
    <source>
        <dbReference type="ARBA" id="ARBA00022679"/>
    </source>
</evidence>